<dbReference type="EMBL" id="CP060490">
    <property type="protein sequence ID" value="QNL44977.1"/>
    <property type="molecule type" value="Genomic_DNA"/>
</dbReference>
<evidence type="ECO:0000256" key="1">
    <source>
        <dbReference type="ARBA" id="ARBA00004651"/>
    </source>
</evidence>
<dbReference type="CDD" id="cd06261">
    <property type="entry name" value="TM_PBP2"/>
    <property type="match status" value="1"/>
</dbReference>
<sequence length="312" mass="34060">MVKYIVKRFIALIPVLLGVTLIIFTLLYFTPGDPAQIMLGDEAATPEAIAQIHEELGLDDPFWVRYGNYVLDLLHGNLGVSYLNKRPVAEMLIERLPKTMTLACVSAALAIVLGVTFGVIAAVKHNSIFDNLCMIFALGGVSMPHFWQGLLLMLLFGVKLGWLPISGYGTLAQLILPALTIGYGCMAIIARMTRSSMLEVINQDYINFAHAKGQKKFVIITRHALQNALIPIITTIALQFGILLGGSVITESIFAIPGIGKLMVDSIRASNYPVVQGGVLLIAFIYCVNNLLVDIIYALIDPRMKTSLSNAR</sequence>
<comment type="subcellular location">
    <subcellularLocation>
        <location evidence="1 13">Cell membrane</location>
        <topology evidence="1 13">Multi-pass membrane protein</topology>
    </subcellularLocation>
</comment>
<keyword evidence="16" id="KW-1185">Reference proteome</keyword>
<evidence type="ECO:0000256" key="8">
    <source>
        <dbReference type="ARBA" id="ARBA00023112"/>
    </source>
</evidence>
<evidence type="ECO:0000256" key="4">
    <source>
        <dbReference type="ARBA" id="ARBA00022596"/>
    </source>
</evidence>
<name>A0A7G9B5Z6_9FIRM</name>
<feature type="transmembrane region" description="Helical" evidence="13">
    <location>
        <begin position="135"/>
        <end position="158"/>
    </location>
</feature>
<comment type="subunit">
    <text evidence="11">The complex is composed of two ATP-binding proteins (NikD and NikE), two transmembrane proteins (NikB and NikC) and a solute-binding protein (NikA).</text>
</comment>
<evidence type="ECO:0000256" key="7">
    <source>
        <dbReference type="ARBA" id="ARBA00023065"/>
    </source>
</evidence>
<proteinExistence type="inferred from homology"/>
<feature type="domain" description="ABC transmembrane type-1" evidence="14">
    <location>
        <begin position="96"/>
        <end position="297"/>
    </location>
</feature>
<evidence type="ECO:0000256" key="2">
    <source>
        <dbReference type="ARBA" id="ARBA00022448"/>
    </source>
</evidence>
<feature type="transmembrane region" description="Helical" evidence="13">
    <location>
        <begin position="100"/>
        <end position="123"/>
    </location>
</feature>
<keyword evidence="7" id="KW-0406">Ion transport</keyword>
<dbReference type="PROSITE" id="PS50928">
    <property type="entry name" value="ABC_TM1"/>
    <property type="match status" value="1"/>
</dbReference>
<evidence type="ECO:0000256" key="3">
    <source>
        <dbReference type="ARBA" id="ARBA00022475"/>
    </source>
</evidence>
<keyword evidence="9 13" id="KW-0472">Membrane</keyword>
<dbReference type="PANTHER" id="PTHR43163">
    <property type="entry name" value="DIPEPTIDE TRANSPORT SYSTEM PERMEASE PROTEIN DPPB-RELATED"/>
    <property type="match status" value="1"/>
</dbReference>
<accession>A0A7G9B5Z6</accession>
<dbReference type="GO" id="GO:0015099">
    <property type="term" value="F:nickel cation transmembrane transporter activity"/>
    <property type="evidence" value="ECO:0007669"/>
    <property type="project" value="InterPro"/>
</dbReference>
<organism evidence="15 16">
    <name type="scientific">Oscillibacter hominis</name>
    <dbReference type="NCBI Taxonomy" id="2763056"/>
    <lineage>
        <taxon>Bacteria</taxon>
        <taxon>Bacillati</taxon>
        <taxon>Bacillota</taxon>
        <taxon>Clostridia</taxon>
        <taxon>Eubacteriales</taxon>
        <taxon>Oscillospiraceae</taxon>
        <taxon>Oscillibacter</taxon>
    </lineage>
</organism>
<evidence type="ECO:0000313" key="16">
    <source>
        <dbReference type="Proteomes" id="UP000515960"/>
    </source>
</evidence>
<feature type="transmembrane region" description="Helical" evidence="13">
    <location>
        <begin position="170"/>
        <end position="190"/>
    </location>
</feature>
<evidence type="ECO:0000256" key="6">
    <source>
        <dbReference type="ARBA" id="ARBA00022989"/>
    </source>
</evidence>
<feature type="transmembrane region" description="Helical" evidence="13">
    <location>
        <begin position="279"/>
        <end position="300"/>
    </location>
</feature>
<reference evidence="15 16" key="1">
    <citation type="submission" date="2020-08" db="EMBL/GenBank/DDBJ databases">
        <authorList>
            <person name="Liu C."/>
            <person name="Sun Q."/>
        </authorList>
    </citation>
    <scope>NUCLEOTIDE SEQUENCE [LARGE SCALE GENOMIC DNA]</scope>
    <source>
        <strain evidence="15 16">NSJ-62</strain>
    </source>
</reference>
<comment type="similarity">
    <text evidence="10">Belongs to the binding-protein-dependent transport system permease family. OppBC subfamily.</text>
</comment>
<evidence type="ECO:0000256" key="11">
    <source>
        <dbReference type="ARBA" id="ARBA00038669"/>
    </source>
</evidence>
<keyword evidence="6 13" id="KW-1133">Transmembrane helix</keyword>
<keyword evidence="3" id="KW-1003">Cell membrane</keyword>
<evidence type="ECO:0000256" key="13">
    <source>
        <dbReference type="RuleBase" id="RU363032"/>
    </source>
</evidence>
<dbReference type="Proteomes" id="UP000515960">
    <property type="component" value="Chromosome"/>
</dbReference>
<gene>
    <name evidence="15" type="ORF">H8790_02745</name>
</gene>
<evidence type="ECO:0000313" key="15">
    <source>
        <dbReference type="EMBL" id="QNL44977.1"/>
    </source>
</evidence>
<evidence type="ECO:0000259" key="14">
    <source>
        <dbReference type="PROSITE" id="PS50928"/>
    </source>
</evidence>
<keyword evidence="5 13" id="KW-0812">Transmembrane</keyword>
<dbReference type="Gene3D" id="1.10.3720.10">
    <property type="entry name" value="MetI-like"/>
    <property type="match status" value="1"/>
</dbReference>
<feature type="transmembrane region" description="Helical" evidence="13">
    <location>
        <begin position="9"/>
        <end position="29"/>
    </location>
</feature>
<keyword evidence="4" id="KW-0533">Nickel</keyword>
<dbReference type="GO" id="GO:0005886">
    <property type="term" value="C:plasma membrane"/>
    <property type="evidence" value="ECO:0007669"/>
    <property type="project" value="UniProtKB-SubCell"/>
</dbReference>
<keyword evidence="2 13" id="KW-0813">Transport</keyword>
<evidence type="ECO:0000256" key="10">
    <source>
        <dbReference type="ARBA" id="ARBA00024202"/>
    </source>
</evidence>
<dbReference type="InterPro" id="IPR035906">
    <property type="entry name" value="MetI-like_sf"/>
</dbReference>
<dbReference type="PANTHER" id="PTHR43163:SF6">
    <property type="entry name" value="DIPEPTIDE TRANSPORT SYSTEM PERMEASE PROTEIN DPPB-RELATED"/>
    <property type="match status" value="1"/>
</dbReference>
<dbReference type="NCBIfam" id="NF045470">
    <property type="entry name" value="Opp2B"/>
    <property type="match status" value="1"/>
</dbReference>
<evidence type="ECO:0000256" key="9">
    <source>
        <dbReference type="ARBA" id="ARBA00023136"/>
    </source>
</evidence>
<dbReference type="KEGG" id="ohi:H8790_02745"/>
<dbReference type="AlphaFoldDB" id="A0A7G9B5Z6"/>
<dbReference type="InterPro" id="IPR000515">
    <property type="entry name" value="MetI-like"/>
</dbReference>
<evidence type="ECO:0000256" key="5">
    <source>
        <dbReference type="ARBA" id="ARBA00022692"/>
    </source>
</evidence>
<dbReference type="InterPro" id="IPR050045">
    <property type="entry name" value="Opp2B"/>
</dbReference>
<dbReference type="InterPro" id="IPR045621">
    <property type="entry name" value="BPD_transp_1_N"/>
</dbReference>
<dbReference type="SUPFAM" id="SSF161098">
    <property type="entry name" value="MetI-like"/>
    <property type="match status" value="1"/>
</dbReference>
<dbReference type="Pfam" id="PF19300">
    <property type="entry name" value="BPD_transp_1_N"/>
    <property type="match status" value="1"/>
</dbReference>
<evidence type="ECO:0000256" key="12">
    <source>
        <dbReference type="ARBA" id="ARBA00044774"/>
    </source>
</evidence>
<dbReference type="Pfam" id="PF00528">
    <property type="entry name" value="BPD_transp_1"/>
    <property type="match status" value="1"/>
</dbReference>
<protein>
    <recommendedName>
        <fullName evidence="12">Nickel import system permease protein NikB</fullName>
    </recommendedName>
</protein>
<feature type="transmembrane region" description="Helical" evidence="13">
    <location>
        <begin position="229"/>
        <end position="259"/>
    </location>
</feature>
<keyword evidence="8" id="KW-0921">Nickel transport</keyword>
<dbReference type="RefSeq" id="WP_187333496.1">
    <property type="nucleotide sequence ID" value="NZ_CP060490.1"/>
</dbReference>